<evidence type="ECO:0000313" key="3">
    <source>
        <dbReference type="Proteomes" id="UP000293360"/>
    </source>
</evidence>
<comment type="caution">
    <text evidence="2">The sequence shown here is derived from an EMBL/GenBank/DDBJ whole genome shotgun (WGS) entry which is preliminary data.</text>
</comment>
<dbReference type="Proteomes" id="UP000293360">
    <property type="component" value="Unassembled WGS sequence"/>
</dbReference>
<evidence type="ECO:0000256" key="1">
    <source>
        <dbReference type="SAM" id="MobiDB-lite"/>
    </source>
</evidence>
<organism evidence="2 3">
    <name type="scientific">Monosporascus ibericus</name>
    <dbReference type="NCBI Taxonomy" id="155417"/>
    <lineage>
        <taxon>Eukaryota</taxon>
        <taxon>Fungi</taxon>
        <taxon>Dikarya</taxon>
        <taxon>Ascomycota</taxon>
        <taxon>Pezizomycotina</taxon>
        <taxon>Sordariomycetes</taxon>
        <taxon>Xylariomycetidae</taxon>
        <taxon>Xylariales</taxon>
        <taxon>Xylariales incertae sedis</taxon>
        <taxon>Monosporascus</taxon>
    </lineage>
</organism>
<protein>
    <submittedName>
        <fullName evidence="2">Uncharacterized protein</fullName>
    </submittedName>
</protein>
<name>A0A4Q4STY6_9PEZI</name>
<keyword evidence="3" id="KW-1185">Reference proteome</keyword>
<dbReference type="OrthoDB" id="545910at2759"/>
<proteinExistence type="predicted"/>
<evidence type="ECO:0000313" key="2">
    <source>
        <dbReference type="EMBL" id="RYO74399.1"/>
    </source>
</evidence>
<dbReference type="STRING" id="155417.A0A4Q4STY6"/>
<reference evidence="2 3" key="1">
    <citation type="submission" date="2018-06" db="EMBL/GenBank/DDBJ databases">
        <title>Complete Genomes of Monosporascus.</title>
        <authorList>
            <person name="Robinson A.J."/>
            <person name="Natvig D.O."/>
        </authorList>
    </citation>
    <scope>NUCLEOTIDE SEQUENCE [LARGE SCALE GENOMIC DNA]</scope>
    <source>
        <strain evidence="2 3">CBS 110550</strain>
    </source>
</reference>
<dbReference type="PROSITE" id="PS50159">
    <property type="entry name" value="RIBOSOMAL_S13_2"/>
    <property type="match status" value="1"/>
</dbReference>
<sequence length="170" mass="19311">MSKKRPIDAFFGKSKTQVVAPRSRCRQLDTRHLTHAAYPFPILHLPASIGAELLELLPARPGHAIDDQPDLGLLYFEPYVPRSTAQQQFRLLRASLPFYRVEYDIRRGGISTHIRTPRWTTVFRGRRHPRGLPRRMAPSSTRAPGLGAHDGLRRQALRQVPATADPQVPR</sequence>
<dbReference type="EMBL" id="QJNU01001587">
    <property type="protein sequence ID" value="RYO74399.1"/>
    <property type="molecule type" value="Genomic_DNA"/>
</dbReference>
<gene>
    <name evidence="2" type="ORF">DL764_010851</name>
</gene>
<feature type="region of interest" description="Disordered" evidence="1">
    <location>
        <begin position="125"/>
        <end position="150"/>
    </location>
</feature>
<accession>A0A4Q4STY6</accession>
<dbReference type="AlphaFoldDB" id="A0A4Q4STY6"/>